<reference evidence="2 3" key="1">
    <citation type="submission" date="2020-04" db="EMBL/GenBank/DDBJ databases">
        <authorList>
            <person name="De Canck E."/>
        </authorList>
    </citation>
    <scope>NUCLEOTIDE SEQUENCE [LARGE SCALE GENOMIC DNA]</scope>
    <source>
        <strain evidence="2 3">LMG 24238</strain>
    </source>
</reference>
<keyword evidence="1" id="KW-0472">Membrane</keyword>
<accession>A0A6J4ZZV3</accession>
<proteinExistence type="predicted"/>
<protein>
    <submittedName>
        <fullName evidence="2">Uncharacterized protein</fullName>
    </submittedName>
</protein>
<gene>
    <name evidence="2" type="ORF">LMG24238_00992</name>
</gene>
<feature type="transmembrane region" description="Helical" evidence="1">
    <location>
        <begin position="274"/>
        <end position="294"/>
    </location>
</feature>
<keyword evidence="1" id="KW-0812">Transmembrane</keyword>
<sequence>MRIVKIPGLIGTNASAGVSAAVWFVVFVALYAVSATHETSLPARFLFDEVVIFDRMKTVAGFRAFGDSFDNLAWVFNFFGLGNFSISLIGFLTSTLGLFFAIWRSNVSSLKPLEFFLVVFWLINQTVYIGVPSKELIISLLVLFVFIFSTSRAVILAFIFSAVLVAIFFRSYWGITLVATTILYLGPNGLRKPASLVFFALSLFVVVAFLFAKVYGESLDFARLNANEWRDPNEVGSIIVQFIPGDGIFVGVANVAITLATFILPLRLILSGALMQTIGGIGVFFTFSLLLLRYRVASTLFPVGRFEKLCFCFLVCFISTQAIFEPDYGSFLRHLSPVSPMIMYLVLRLKSLREQGEEPVLAVP</sequence>
<dbReference type="RefSeq" id="WP_175049305.1">
    <property type="nucleotide sequence ID" value="NZ_CADIKC010000001.1"/>
</dbReference>
<feature type="transmembrane region" description="Helical" evidence="1">
    <location>
        <begin position="196"/>
        <end position="215"/>
    </location>
</feature>
<feature type="transmembrane region" description="Helical" evidence="1">
    <location>
        <begin position="172"/>
        <end position="190"/>
    </location>
</feature>
<dbReference type="GeneID" id="97039645"/>
<organism evidence="2 3">
    <name type="scientific">Paraburkholderia sediminicola</name>
    <dbReference type="NCBI Taxonomy" id="458836"/>
    <lineage>
        <taxon>Bacteria</taxon>
        <taxon>Pseudomonadati</taxon>
        <taxon>Pseudomonadota</taxon>
        <taxon>Betaproteobacteria</taxon>
        <taxon>Burkholderiales</taxon>
        <taxon>Burkholderiaceae</taxon>
        <taxon>Paraburkholderia</taxon>
    </lineage>
</organism>
<feature type="transmembrane region" description="Helical" evidence="1">
    <location>
        <begin position="248"/>
        <end position="268"/>
    </location>
</feature>
<keyword evidence="1" id="KW-1133">Transmembrane helix</keyword>
<evidence type="ECO:0000313" key="2">
    <source>
        <dbReference type="EMBL" id="CAB3648838.1"/>
    </source>
</evidence>
<feature type="transmembrane region" description="Helical" evidence="1">
    <location>
        <begin position="12"/>
        <end position="33"/>
    </location>
</feature>
<feature type="transmembrane region" description="Helical" evidence="1">
    <location>
        <begin position="115"/>
        <end position="131"/>
    </location>
</feature>
<feature type="transmembrane region" description="Helical" evidence="1">
    <location>
        <begin position="78"/>
        <end position="103"/>
    </location>
</feature>
<evidence type="ECO:0000313" key="3">
    <source>
        <dbReference type="Proteomes" id="UP000494255"/>
    </source>
</evidence>
<keyword evidence="3" id="KW-1185">Reference proteome</keyword>
<name>A0A6J4ZZV3_9BURK</name>
<dbReference type="Proteomes" id="UP000494255">
    <property type="component" value="Unassembled WGS sequence"/>
</dbReference>
<evidence type="ECO:0000256" key="1">
    <source>
        <dbReference type="SAM" id="Phobius"/>
    </source>
</evidence>
<feature type="transmembrane region" description="Helical" evidence="1">
    <location>
        <begin position="137"/>
        <end position="165"/>
    </location>
</feature>
<dbReference type="AlphaFoldDB" id="A0A6J4ZZV3"/>
<dbReference type="EMBL" id="CADIKC010000001">
    <property type="protein sequence ID" value="CAB3648838.1"/>
    <property type="molecule type" value="Genomic_DNA"/>
</dbReference>